<evidence type="ECO:0000259" key="6">
    <source>
        <dbReference type="PROSITE" id="PS50125"/>
    </source>
</evidence>
<dbReference type="EC" id="3.1.4.-" evidence="3"/>
<feature type="compositionally biased region" description="Polar residues" evidence="4">
    <location>
        <begin position="2358"/>
        <end position="2371"/>
    </location>
</feature>
<dbReference type="InterPro" id="IPR001202">
    <property type="entry name" value="WW_dom"/>
</dbReference>
<dbReference type="GO" id="GO:0004016">
    <property type="term" value="F:adenylate cyclase activity"/>
    <property type="evidence" value="ECO:0007669"/>
    <property type="project" value="TreeGrafter"/>
</dbReference>
<feature type="region of interest" description="Disordered" evidence="4">
    <location>
        <begin position="3009"/>
        <end position="3038"/>
    </location>
</feature>
<feature type="region of interest" description="Disordered" evidence="4">
    <location>
        <begin position="2280"/>
        <end position="2311"/>
    </location>
</feature>
<dbReference type="SUPFAM" id="SSF109604">
    <property type="entry name" value="HD-domain/PDEase-like"/>
    <property type="match status" value="1"/>
</dbReference>
<feature type="compositionally biased region" description="Gly residues" evidence="4">
    <location>
        <begin position="2190"/>
        <end position="2205"/>
    </location>
</feature>
<dbReference type="Proteomes" id="UP000324907">
    <property type="component" value="Unassembled WGS sequence"/>
</dbReference>
<feature type="region of interest" description="Disordered" evidence="4">
    <location>
        <begin position="2174"/>
        <end position="2232"/>
    </location>
</feature>
<dbReference type="GO" id="GO:0004114">
    <property type="term" value="F:3',5'-cyclic-nucleotide phosphodiesterase activity"/>
    <property type="evidence" value="ECO:0007669"/>
    <property type="project" value="InterPro"/>
</dbReference>
<dbReference type="Gene3D" id="3.30.70.1230">
    <property type="entry name" value="Nucleotide cyclase"/>
    <property type="match status" value="2"/>
</dbReference>
<feature type="region of interest" description="Disordered" evidence="4">
    <location>
        <begin position="3113"/>
        <end position="3199"/>
    </location>
</feature>
<dbReference type="InterPro" id="IPR036020">
    <property type="entry name" value="WW_dom_sf"/>
</dbReference>
<dbReference type="GO" id="GO:0035556">
    <property type="term" value="P:intracellular signal transduction"/>
    <property type="evidence" value="ECO:0007669"/>
    <property type="project" value="InterPro"/>
</dbReference>
<dbReference type="GO" id="GO:0046872">
    <property type="term" value="F:metal ion binding"/>
    <property type="evidence" value="ECO:0007669"/>
    <property type="project" value="UniProtKB-KW"/>
</dbReference>
<dbReference type="CDD" id="cd07302">
    <property type="entry name" value="CHD"/>
    <property type="match status" value="2"/>
</dbReference>
<name>A0A5A8DA32_CAFRO</name>
<dbReference type="InterPro" id="IPR029787">
    <property type="entry name" value="Nucleotide_cyclase"/>
</dbReference>
<dbReference type="InterPro" id="IPR001054">
    <property type="entry name" value="A/G_cyclase"/>
</dbReference>
<evidence type="ECO:0000259" key="7">
    <source>
        <dbReference type="PROSITE" id="PS51845"/>
    </source>
</evidence>
<feature type="domain" description="Guanylate cyclase" evidence="6">
    <location>
        <begin position="38"/>
        <end position="174"/>
    </location>
</feature>
<feature type="region of interest" description="Disordered" evidence="4">
    <location>
        <begin position="694"/>
        <end position="774"/>
    </location>
</feature>
<dbReference type="PANTHER" id="PTHR16305">
    <property type="entry name" value="TESTICULAR SOLUBLE ADENYLYL CYCLASE"/>
    <property type="match status" value="1"/>
</dbReference>
<dbReference type="InterPro" id="IPR023174">
    <property type="entry name" value="PDEase_CS"/>
</dbReference>
<evidence type="ECO:0000256" key="1">
    <source>
        <dbReference type="ARBA" id="ARBA00022741"/>
    </source>
</evidence>
<dbReference type="Gene3D" id="2.20.70.10">
    <property type="match status" value="1"/>
</dbReference>
<feature type="region of interest" description="Disordered" evidence="4">
    <location>
        <begin position="1211"/>
        <end position="1242"/>
    </location>
</feature>
<feature type="compositionally biased region" description="Acidic residues" evidence="4">
    <location>
        <begin position="2283"/>
        <end position="2299"/>
    </location>
</feature>
<dbReference type="Pfam" id="PF00211">
    <property type="entry name" value="Guanylate_cyc"/>
    <property type="match status" value="2"/>
</dbReference>
<feature type="compositionally biased region" description="Low complexity" evidence="4">
    <location>
        <begin position="923"/>
        <end position="937"/>
    </location>
</feature>
<feature type="region of interest" description="Disordered" evidence="4">
    <location>
        <begin position="1734"/>
        <end position="1799"/>
    </location>
</feature>
<feature type="region of interest" description="Disordered" evidence="4">
    <location>
        <begin position="1368"/>
        <end position="1392"/>
    </location>
</feature>
<gene>
    <name evidence="8" type="ORF">FNF28_04791</name>
</gene>
<comment type="similarity">
    <text evidence="3">Belongs to the cyclic nucleotide phosphodiesterase family.</text>
</comment>
<sequence>MKFIEILASYMPSIIVKDLLRDEVASEKAPRRVVLPTVVMFADVSGFTKLSEAMARHGPEGAEYLTRHLNSYFSQMVKSIASEGGDIFKFAGDAMIVLWPESAGTLEQRARHAVQCAESVQRALHEAKLEEGVTLSVKIGIGVGAVSILHLGGVLDRMEYVAVGDPLVQAFAAEEHCKAGGEVLVSPSVWALVKDFIRPLEVLKDGFARITEHGKGAPEGVFISRMPRKGKGGVGIELQLAGRAAEARLKQYTPGAIQTWISPDALELESWGGDLRNVSVLFVNLGLRNDDLLAAAKYREPMHRVHEVLRTVQSAVYRYEGSVNKFLMDDKGSTLIAVFGLPPISHHDDSTRAVLAALAICDGLWDLELQASVGVTTGVVFCGVVGSTTRKEYSVLGDTVNLSARLMQRAMTTGGGVIVDSQIVRATGSELEYADLGEISVKGKSNLIRIARPYPAASVREGLPLSSRPANYPGTEPKLFKTAFLRQCARPPAAAPPEAAGVADHPRAADFAIEIGERGRTWLLPVHGAAGRSLPLGLLPWLVSEAECASAAGMAAGSLPARVIQARDVNRRYSSHKRARMALLNARLALFGAGQGGCLVLEGDAGSGKTHLLARAVSQDFVGKTAVLALSADPFDRFQVLKPLAQAAGALLRGRVRWSRVRSGASLPASPRKAGRQAAASSDAAAAAAAAATSAAGPPGGATASAAPSGVSPLSIRAGSGPGAAGPATPMADLPGPAGTGDSRRSSNSAPRPRTLGDSDDEDDDATGSSSDPVSRAELTAACLAALVEAGVDAERVARGGAVLNSLLGVRLPKSQAASILNKPQPLDKERVALQAELLCAVIAAHCGSAVAACLSRADGPDAVGPGIAGAAANSFRREPSTASSAGGVPSSGGDSAATPATDRASTRGGGAGAGAGAGAGSGKSSHGSKPGPAPGAEPVTSQPLMLCIDDAQYLHPTTWEAISRLAARASRPAGSPGALPLLLVLATRPPQRYSDVIFRTVPPAFTDLVASPHCEHHLLGRLAPRDMRALTALALEWGGPIRRDVFDLVEARSGGQPAAAIELLRALVVRGRIVVLPEGHPSAAGAESPGVLSGYSQLVPALPDAIPKWRRRTRALALAAPLHLVRVPYLRRNHDALGAQADRLGPLPQLVLRTAAVIAHAARSRLYRRIAAVGAEAVDALAAEAAAAAGGGAGTGSRFAGAGAGSLLPPSARTSSSSSASSAVSSPVLGPSSSATTAPHPAAIARPTAGLSIRNARTLALAAVAGIDSAALAAREPPLSLAAAVADASSTAFDFGVLCEVFPFPAPREALIAECRRLVSLGFLREGASGSAAGRALALGSASATARDPAAAASALTAASAAAALTDSDRSADGSGNGVSHGGGGRAASLTPAVASTSTSVPFRFALPALAETVRLRLLDEQRAKILKRLDVAAEKRARSLAGRALVASLRRVERIVCAVRVRKAVNATGRVAMRSLRGEWKERLLALSADSIEMGKMPHGALAAPILDAGLPVPWASVPADVTQRVPMHAAEAAVPAADEITTDDQCVMRIRATQWEKKGVAVSDPKHFYLAMRSAPEREQVIFAVNFLAEKAREARQGPARKAHRSGGGGGVGSLMAGAAVGGRAARLGGGGVAARFGALGGIPGSSTAAAASRISGEAVPRMGIKDGGRGPTGDALQVVAESGSGLWRAHGGDDGPGGPVLECWVVRPLPRAAAVRALGPAELLKGETAGIDAGGAGSPEDEAAAGASSCPPTPSAASPGSASGWLVRQSSAPSGSPSAASGLHHGFGSGIGSPATPRNASGTVASAAAAAAASGLASARAALGAVAAEPAVSGHPFLGFRATGGGHRALLGAGLAVAGGDCPDVAWAAALSPSRRVRAAGARSACGIPLSPSQAAAGWLVIAVRREHPTAAADPPVGFAAVPLAALTPDVGRPEDDDDGTPPRDKDDGEDDEPVSPASTAAAAAQRAREAAAAAVLGVAAVGGHSSGPATLDAGMLSALLRRETGGEVCVPVAQSHGPGAAGRGAGGRANRVGSSGNLAARVSDEAVDLARPLGAEASASARMLVPRWVTVPRGLVESAAGGAAPAGAQGGAASGAAASVLDGDTSVVVVRSSATTAWVSATTGDVRALPLEHGGAASVLDWAVARAMLQVSASRSSRYRRRLESLAPGSVTGQSSFGGRNRPNGLGGGRGSGGHGGGILGMHHISSTGGRSNNSAGNASDGGRSGEQSVAARLLGLSDEGVASLAAAGGRGARSGALLVQLECAMNTVGGTLADEVVGSDDDDEDSDSFEDSDYTSGSEGGTAGKITLRRSQAAAPGFAVTGRPEGDDAASPGRCGWGVVGVRVAPRGLSARQRSLSTASKSPTLSVRRLRTGSAADEGTGQAGSRGAQGAPEDCGGADWAAADDDDGEADVEADAGGRHRKKSSAGGGGAGAATAAAEEDDGGASGDGRDPWDEIYFEVEGLEGLQGPYTAAMVIAWYWKEAPTMRVLAGPGDGTWQPLQDVEPKLRARQWLALTTPSAEADSPATSASVRNGSDPWDWGFDLFRAGGVRAPEDAVGLALRLFVGLRIPRFVSVSEAGVIGFLRGVAHNTGLGVGPPPVPGTLPPPWSDTGRVALANARYHTLYHAVDTLQAIAVGLSRWQAGRLLTAEETAALWAATLTHDVGHPGGTNAYLLATEHPLALRYCDDAPLERHHAARSAELARDAGLWDEVGPESRRRLRALTTRLILSTNMRRHADIIGDLASLTGTLSRVLDAQRSGVAPSATVLASWAAPGAAPGDDTIDVAAKAIAAVEDGLVAAAGGAGAEAGAGAGAVPLAVAPLGSGAEGHDGAHLAAVAQAEALAARLPGATVLAGPSRLRTLAAARSLGGGGSTGDAASAAGAVAVCVPAPARLALACGLLHVADVSGVARSWPIPRMWVTRLLEELWAEGDAEEAAGMPVTSGRQRTTTDPAAFALGIVDYVVAPLLAGLAAALPRSHEAFLSLTSSRRRWEGLRRASAAAAAAPVSDSGSPTHASRRPIAPAPSEGDDAALRRRGAAFEQTLRPLVAAAACSAASREPVHAGTPRARAFCALAEFTAAVATADPSAQGAAVAMDLGTDTSAVIPWPQAQSLSGPPSVADPTEEPDDDWASEQDEPAADAPAPADQEAIDESDPNSAWRSFADEDGDLYFVNQLTGESQWDCPEGFTRDPET</sequence>
<dbReference type="SMART" id="SM00044">
    <property type="entry name" value="CYCc"/>
    <property type="match status" value="1"/>
</dbReference>
<feature type="compositionally biased region" description="Gly residues" evidence="4">
    <location>
        <begin position="1376"/>
        <end position="1387"/>
    </location>
</feature>
<keyword evidence="3" id="KW-0479">Metal-binding</keyword>
<feature type="domain" description="PDEase" evidence="7">
    <location>
        <begin position="2526"/>
        <end position="3005"/>
    </location>
</feature>
<evidence type="ECO:0000256" key="2">
    <source>
        <dbReference type="ARBA" id="ARBA00022840"/>
    </source>
</evidence>
<dbReference type="PROSITE" id="PS50125">
    <property type="entry name" value="GUANYLATE_CYCLASE_2"/>
    <property type="match status" value="2"/>
</dbReference>
<dbReference type="GO" id="GO:0005737">
    <property type="term" value="C:cytoplasm"/>
    <property type="evidence" value="ECO:0007669"/>
    <property type="project" value="TreeGrafter"/>
</dbReference>
<protein>
    <recommendedName>
        <fullName evidence="3">Phosphodiesterase</fullName>
        <ecNumber evidence="3">3.1.4.-</ecNumber>
    </recommendedName>
</protein>
<evidence type="ECO:0000313" key="9">
    <source>
        <dbReference type="Proteomes" id="UP000324907"/>
    </source>
</evidence>
<dbReference type="PROSITE" id="PS51845">
    <property type="entry name" value="PDEASE_I_2"/>
    <property type="match status" value="1"/>
</dbReference>
<dbReference type="CDD" id="cd00077">
    <property type="entry name" value="HDc"/>
    <property type="match status" value="1"/>
</dbReference>
<dbReference type="PROSITE" id="PS50020">
    <property type="entry name" value="WW_DOMAIN_2"/>
    <property type="match status" value="1"/>
</dbReference>
<feature type="compositionally biased region" description="Acidic residues" evidence="4">
    <location>
        <begin position="2408"/>
        <end position="2420"/>
    </location>
</feature>
<feature type="compositionally biased region" description="Polar residues" evidence="4">
    <location>
        <begin position="2213"/>
        <end position="2223"/>
    </location>
</feature>
<keyword evidence="3" id="KW-0378">Hydrolase</keyword>
<feature type="compositionally biased region" description="Acidic residues" evidence="4">
    <location>
        <begin position="3128"/>
        <end position="3144"/>
    </location>
</feature>
<dbReference type="GO" id="GO:0009190">
    <property type="term" value="P:cyclic nucleotide biosynthetic process"/>
    <property type="evidence" value="ECO:0007669"/>
    <property type="project" value="InterPro"/>
</dbReference>
<feature type="domain" description="WW" evidence="5">
    <location>
        <begin position="3159"/>
        <end position="3192"/>
    </location>
</feature>
<dbReference type="InterPro" id="IPR027417">
    <property type="entry name" value="P-loop_NTPase"/>
</dbReference>
<feature type="compositionally biased region" description="Gly residues" evidence="4">
    <location>
        <begin position="908"/>
        <end position="922"/>
    </location>
</feature>
<dbReference type="PROSITE" id="PS00126">
    <property type="entry name" value="PDEASE_I_1"/>
    <property type="match status" value="1"/>
</dbReference>
<feature type="region of interest" description="Disordered" evidence="4">
    <location>
        <begin position="2356"/>
        <end position="2459"/>
    </location>
</feature>
<keyword evidence="1" id="KW-0547">Nucleotide-binding</keyword>
<dbReference type="InterPro" id="IPR003607">
    <property type="entry name" value="HD/PDEase_dom"/>
</dbReference>
<proteinExistence type="inferred from homology"/>
<evidence type="ECO:0000259" key="5">
    <source>
        <dbReference type="PROSITE" id="PS50020"/>
    </source>
</evidence>
<dbReference type="GO" id="GO:0005524">
    <property type="term" value="F:ATP binding"/>
    <property type="evidence" value="ECO:0007669"/>
    <property type="project" value="UniProtKB-KW"/>
</dbReference>
<feature type="compositionally biased region" description="Low complexity" evidence="4">
    <location>
        <begin position="694"/>
        <end position="713"/>
    </location>
</feature>
<comment type="cofactor">
    <cofactor evidence="3">
        <name>a divalent metal cation</name>
        <dbReference type="ChEBI" id="CHEBI:60240"/>
    </cofactor>
    <text evidence="3">Binds 2 divalent metal cations per subunit. Site 1 may preferentially bind zinc ions, while site 2 has a preference for magnesium and/or manganese ions.</text>
</comment>
<comment type="caution">
    <text evidence="8">The sequence shown here is derived from an EMBL/GenBank/DDBJ whole genome shotgun (WGS) entry which is preliminary data.</text>
</comment>
<dbReference type="Gene3D" id="1.10.1300.10">
    <property type="entry name" value="3'5'-cyclic nucleotide phosphodiesterase, catalytic domain"/>
    <property type="match status" value="2"/>
</dbReference>
<dbReference type="Pfam" id="PF00233">
    <property type="entry name" value="PDEase_I"/>
    <property type="match status" value="2"/>
</dbReference>
<dbReference type="InterPro" id="IPR036971">
    <property type="entry name" value="PDEase_catalytic_dom_sf"/>
</dbReference>
<evidence type="ECO:0000313" key="8">
    <source>
        <dbReference type="EMBL" id="KAA0162236.1"/>
    </source>
</evidence>
<dbReference type="InterPro" id="IPR002073">
    <property type="entry name" value="PDEase_catalytic_dom"/>
</dbReference>
<dbReference type="PANTHER" id="PTHR16305:SF28">
    <property type="entry name" value="GUANYLATE CYCLASE DOMAIN-CONTAINING PROTEIN"/>
    <property type="match status" value="1"/>
</dbReference>
<evidence type="ECO:0000256" key="4">
    <source>
        <dbReference type="SAM" id="MobiDB-lite"/>
    </source>
</evidence>
<dbReference type="CDD" id="cd00201">
    <property type="entry name" value="WW"/>
    <property type="match status" value="1"/>
</dbReference>
<organism evidence="8 9">
    <name type="scientific">Cafeteria roenbergensis</name>
    <name type="common">Marine flagellate</name>
    <dbReference type="NCBI Taxonomy" id="33653"/>
    <lineage>
        <taxon>Eukaryota</taxon>
        <taxon>Sar</taxon>
        <taxon>Stramenopiles</taxon>
        <taxon>Bigyra</taxon>
        <taxon>Opalozoa</taxon>
        <taxon>Bicosoecida</taxon>
        <taxon>Cafeteriaceae</taxon>
        <taxon>Cafeteria</taxon>
    </lineage>
</organism>
<feature type="domain" description="Guanylate cyclase" evidence="6">
    <location>
        <begin position="279"/>
        <end position="407"/>
    </location>
</feature>
<dbReference type="PROSITE" id="PS01159">
    <property type="entry name" value="WW_DOMAIN_1"/>
    <property type="match status" value="1"/>
</dbReference>
<dbReference type="EMBL" id="VLTL01000083">
    <property type="protein sequence ID" value="KAA0162236.1"/>
    <property type="molecule type" value="Genomic_DNA"/>
</dbReference>
<reference evidence="8 9" key="1">
    <citation type="submission" date="2019-07" db="EMBL/GenBank/DDBJ databases">
        <title>Genomes of Cafeteria roenbergensis.</title>
        <authorList>
            <person name="Fischer M.G."/>
            <person name="Hackl T."/>
            <person name="Roman M."/>
        </authorList>
    </citation>
    <scope>NUCLEOTIDE SEQUENCE [LARGE SCALE GENOMIC DNA]</scope>
    <source>
        <strain evidence="8 9">RCC970-E3</strain>
    </source>
</reference>
<feature type="compositionally biased region" description="Low complexity" evidence="4">
    <location>
        <begin position="1748"/>
        <end position="1786"/>
    </location>
</feature>
<keyword evidence="2" id="KW-0067">ATP-binding</keyword>
<feature type="region of interest" description="Disordered" evidence="4">
    <location>
        <begin position="1932"/>
        <end position="1970"/>
    </location>
</feature>
<feature type="compositionally biased region" description="Low complexity" evidence="4">
    <location>
        <begin position="881"/>
        <end position="898"/>
    </location>
</feature>
<feature type="compositionally biased region" description="Low complexity" evidence="4">
    <location>
        <begin position="1959"/>
        <end position="1970"/>
    </location>
</feature>
<dbReference type="SUPFAM" id="SSF51045">
    <property type="entry name" value="WW domain"/>
    <property type="match status" value="1"/>
</dbReference>
<dbReference type="SMART" id="SM00456">
    <property type="entry name" value="WW"/>
    <property type="match status" value="1"/>
</dbReference>
<dbReference type="SUPFAM" id="SSF52540">
    <property type="entry name" value="P-loop containing nucleoside triphosphate hydrolases"/>
    <property type="match status" value="1"/>
</dbReference>
<evidence type="ECO:0000256" key="3">
    <source>
        <dbReference type="RuleBase" id="RU363067"/>
    </source>
</evidence>
<accession>A0A5A8DA32</accession>
<dbReference type="SUPFAM" id="SSF55073">
    <property type="entry name" value="Nucleotide cyclase"/>
    <property type="match status" value="2"/>
</dbReference>
<feature type="region of interest" description="Disordered" evidence="4">
    <location>
        <begin position="875"/>
        <end position="941"/>
    </location>
</feature>